<comment type="caution">
    <text evidence="11">The sequence shown here is derived from an EMBL/GenBank/DDBJ whole genome shotgun (WGS) entry which is preliminary data.</text>
</comment>
<dbReference type="Pfam" id="PF01867">
    <property type="entry name" value="Cas_Cas1"/>
    <property type="match status" value="1"/>
</dbReference>
<feature type="binding site" evidence="10">
    <location>
        <position position="166"/>
    </location>
    <ligand>
        <name>Mn(2+)</name>
        <dbReference type="ChEBI" id="CHEBI:29035"/>
    </ligand>
</feature>
<feature type="binding site" evidence="10">
    <location>
        <position position="234"/>
    </location>
    <ligand>
        <name>Mn(2+)</name>
        <dbReference type="ChEBI" id="CHEBI:29035"/>
    </ligand>
</feature>
<keyword evidence="4 10" id="KW-0378">Hydrolase</keyword>
<proteinExistence type="inferred from homology"/>
<protein>
    <recommendedName>
        <fullName evidence="10">CRISPR-associated endonuclease Cas1</fullName>
        <ecNumber evidence="10">3.1.-.-</ecNumber>
    </recommendedName>
</protein>
<dbReference type="EMBL" id="QICB01000002">
    <property type="protein sequence ID" value="RNL20583.1"/>
    <property type="molecule type" value="Genomic_DNA"/>
</dbReference>
<evidence type="ECO:0000256" key="4">
    <source>
        <dbReference type="ARBA" id="ARBA00022801"/>
    </source>
</evidence>
<evidence type="ECO:0000256" key="7">
    <source>
        <dbReference type="ARBA" id="ARBA00023125"/>
    </source>
</evidence>
<evidence type="ECO:0000256" key="2">
    <source>
        <dbReference type="ARBA" id="ARBA00022723"/>
    </source>
</evidence>
<reference evidence="12" key="1">
    <citation type="submission" date="2018-05" db="EMBL/GenBank/DDBJ databases">
        <title>Genome Sequencing of selected type strains of the family Eggerthellaceae.</title>
        <authorList>
            <person name="Danylec N."/>
            <person name="Stoll D.A."/>
            <person name="Doetsch A."/>
            <person name="Huch M."/>
        </authorList>
    </citation>
    <scope>NUCLEOTIDE SEQUENCE [LARGE SCALE GENOMIC DNA]</scope>
    <source>
        <strain evidence="12">DSM 17537</strain>
    </source>
</reference>
<keyword evidence="5 10" id="KW-0460">Magnesium</keyword>
<accession>A0A3N0AFK9</accession>
<dbReference type="InterPro" id="IPR002729">
    <property type="entry name" value="CRISPR-assoc_Cas1"/>
</dbReference>
<name>A0A3N0AFK9_9ACTN</name>
<dbReference type="GO" id="GO:0043571">
    <property type="term" value="P:maintenance of CRISPR repeat elements"/>
    <property type="evidence" value="ECO:0007669"/>
    <property type="project" value="UniProtKB-UniRule"/>
</dbReference>
<evidence type="ECO:0000256" key="5">
    <source>
        <dbReference type="ARBA" id="ARBA00022842"/>
    </source>
</evidence>
<evidence type="ECO:0000256" key="9">
    <source>
        <dbReference type="ARBA" id="ARBA00038592"/>
    </source>
</evidence>
<dbReference type="HAMAP" id="MF_01470">
    <property type="entry name" value="Cas1"/>
    <property type="match status" value="1"/>
</dbReference>
<feature type="binding site" evidence="10">
    <location>
        <position position="249"/>
    </location>
    <ligand>
        <name>Mn(2+)</name>
        <dbReference type="ChEBI" id="CHEBI:29035"/>
    </ligand>
</feature>
<keyword evidence="3 10" id="KW-0255">Endonuclease</keyword>
<dbReference type="Gene3D" id="3.100.10.20">
    <property type="entry name" value="CRISPR-associated endonuclease Cas1, N-terminal domain"/>
    <property type="match status" value="1"/>
</dbReference>
<dbReference type="AlphaFoldDB" id="A0A3N0AFK9"/>
<dbReference type="InterPro" id="IPR019856">
    <property type="entry name" value="CRISPR-assoc_Cas1_DVULG"/>
</dbReference>
<dbReference type="GO" id="GO:0046872">
    <property type="term" value="F:metal ion binding"/>
    <property type="evidence" value="ECO:0007669"/>
    <property type="project" value="UniProtKB-UniRule"/>
</dbReference>
<keyword evidence="8 10" id="KW-0464">Manganese</keyword>
<dbReference type="InterPro" id="IPR042206">
    <property type="entry name" value="CRISPR-assoc_Cas1_C"/>
</dbReference>
<dbReference type="InterPro" id="IPR042211">
    <property type="entry name" value="CRISPR-assoc_Cas1_N"/>
</dbReference>
<comment type="similarity">
    <text evidence="10">Belongs to the CRISPR-associated endonuclease Cas1 family.</text>
</comment>
<evidence type="ECO:0000256" key="3">
    <source>
        <dbReference type="ARBA" id="ARBA00022759"/>
    </source>
</evidence>
<comment type="cofactor">
    <cofactor evidence="10">
        <name>Mg(2+)</name>
        <dbReference type="ChEBI" id="CHEBI:18420"/>
    </cofactor>
    <cofactor evidence="10">
        <name>Mn(2+)</name>
        <dbReference type="ChEBI" id="CHEBI:29035"/>
    </cofactor>
</comment>
<evidence type="ECO:0000256" key="6">
    <source>
        <dbReference type="ARBA" id="ARBA00023118"/>
    </source>
</evidence>
<sequence length="343" mass="38289">MRRLLNTLYIFTEDAYLALDGENVVAKRQGDEIGRIPLHTLEGIHSFSYAGASPALMGACASRGIALSFYDRKGKFLVDASGAVRGNVLLRRAQYGVSADEGRSLPIARNFIMGKIYNSKWVIERACRDHALRVDVSALKGASRKLSESMAAVRYCESLDSLRGIEGDAAAVYFSVFDELILRNDGEFSFKGRVRRPPTDAVNAMLSFFYSILSRDCASALEGVGLDSYIGFLHCDRPGRRSLALDCMEEFRPIFVDRFVLTAINNRVVGPGDFEHRETGEVILSDKGRRLLFESWQARKREIILHPFLKEKVPRGLAPLIQAQLLAKCLRGDLGGYPPFLWK</sequence>
<keyword evidence="12" id="KW-1185">Reference proteome</keyword>
<dbReference type="GO" id="GO:0004520">
    <property type="term" value="F:DNA endonuclease activity"/>
    <property type="evidence" value="ECO:0007669"/>
    <property type="project" value="InterPro"/>
</dbReference>
<keyword evidence="1 10" id="KW-0540">Nuclease</keyword>
<dbReference type="Proteomes" id="UP000267368">
    <property type="component" value="Unassembled WGS sequence"/>
</dbReference>
<dbReference type="RefSeq" id="WP_123197684.1">
    <property type="nucleotide sequence ID" value="NZ_QICB01000002.1"/>
</dbReference>
<comment type="subunit">
    <text evidence="9 10">Homodimer, forms a heterotetramer with a Cas2 homodimer.</text>
</comment>
<evidence type="ECO:0000313" key="12">
    <source>
        <dbReference type="Proteomes" id="UP000267368"/>
    </source>
</evidence>
<dbReference type="Gene3D" id="1.20.120.920">
    <property type="entry name" value="CRISPR-associated endonuclease Cas1, C-terminal domain"/>
    <property type="match status" value="1"/>
</dbReference>
<dbReference type="NCBIfam" id="TIGR00287">
    <property type="entry name" value="cas1"/>
    <property type="match status" value="1"/>
</dbReference>
<evidence type="ECO:0000256" key="1">
    <source>
        <dbReference type="ARBA" id="ARBA00022722"/>
    </source>
</evidence>
<keyword evidence="2 10" id="KW-0479">Metal-binding</keyword>
<dbReference type="NCBIfam" id="TIGR03640">
    <property type="entry name" value="cas1_DVULG"/>
    <property type="match status" value="1"/>
</dbReference>
<dbReference type="InterPro" id="IPR050646">
    <property type="entry name" value="Cas1"/>
</dbReference>
<evidence type="ECO:0000256" key="10">
    <source>
        <dbReference type="HAMAP-Rule" id="MF_01470"/>
    </source>
</evidence>
<keyword evidence="6 10" id="KW-0051">Antiviral defense</keyword>
<evidence type="ECO:0000256" key="8">
    <source>
        <dbReference type="ARBA" id="ARBA00023211"/>
    </source>
</evidence>
<keyword evidence="7 10" id="KW-0238">DNA-binding</keyword>
<dbReference type="GO" id="GO:0051607">
    <property type="term" value="P:defense response to virus"/>
    <property type="evidence" value="ECO:0007669"/>
    <property type="project" value="UniProtKB-UniRule"/>
</dbReference>
<dbReference type="GO" id="GO:0003677">
    <property type="term" value="F:DNA binding"/>
    <property type="evidence" value="ECO:0007669"/>
    <property type="project" value="UniProtKB-KW"/>
</dbReference>
<dbReference type="PANTHER" id="PTHR34353:SF2">
    <property type="entry name" value="CRISPR-ASSOCIATED ENDONUCLEASE CAS1 1"/>
    <property type="match status" value="1"/>
</dbReference>
<dbReference type="OrthoDB" id="1550386at2"/>
<evidence type="ECO:0000313" key="11">
    <source>
        <dbReference type="EMBL" id="RNL20583.1"/>
    </source>
</evidence>
<comment type="function">
    <text evidence="10">CRISPR (clustered regularly interspaced short palindromic repeat), is an adaptive immune system that provides protection against mobile genetic elements (viruses, transposable elements and conjugative plasmids). CRISPR clusters contain spacers, sequences complementary to antecedent mobile elements, and target invading nucleic acids. CRISPR clusters are transcribed and processed into CRISPR RNA (crRNA). Acts as a dsDNA endonuclease. Involved in the integration of spacer DNA into the CRISPR cassette.</text>
</comment>
<dbReference type="PANTHER" id="PTHR34353">
    <property type="entry name" value="CRISPR-ASSOCIATED ENDONUCLEASE CAS1 1"/>
    <property type="match status" value="1"/>
</dbReference>
<organism evidence="11 12">
    <name type="scientific">Slackia faecicanis</name>
    <dbReference type="NCBI Taxonomy" id="255723"/>
    <lineage>
        <taxon>Bacteria</taxon>
        <taxon>Bacillati</taxon>
        <taxon>Actinomycetota</taxon>
        <taxon>Coriobacteriia</taxon>
        <taxon>Eggerthellales</taxon>
        <taxon>Eggerthellaceae</taxon>
        <taxon>Slackia</taxon>
    </lineage>
</organism>
<dbReference type="GO" id="GO:0016787">
    <property type="term" value="F:hydrolase activity"/>
    <property type="evidence" value="ECO:0007669"/>
    <property type="project" value="UniProtKB-KW"/>
</dbReference>
<gene>
    <name evidence="10" type="primary">cas1</name>
    <name evidence="11" type="ORF">DMP07_03055</name>
</gene>
<dbReference type="EC" id="3.1.-.-" evidence="10"/>